<sequence length="1134" mass="131103">MSHQWVKNENRVSIEYVDGVKEFLNVARQTLNSNGLTLCPCINCLNSRLQNISVITAHLIDVGIDKSYTQWVHHGEDKVNEEVMGDDDFLNEETDGLRAGLEDAAGHSFFDIGPTSDLTRNQLPNVENNRSEKLHEALNNPLYEGCKNSSTLTFVVKLMNLKVMNKWTDNSFDMLLKLLHEVLPDGNNCPESYYDVRMLLCEAGLGYELIDVCQYDCAIFYGDNKDAITCPVCQSSRYVRNKISHKKLRYFPISPRLKRLYASRHTAKDMRWHKEVRKDEQGVLRHPADGRAWKHFDELYHDFANDPRSVRLGLASDGFNPFSNMTSTHSMWPVILMPYNMPPWCTMQKSNYLLSLLIPGPKSPGKDFDVFLRPLVDELKILWLEGVKAYDGYSKSYFTLYAAVIWTISDFPAYAYLSGWSTMGKLACPVCLEDTRSNRIRGKQCYTGHRCFLSKAHRWRKSLEFDGKQEKRERPRQFTGNDILLQLADIPRCTPGKAPSNEDRKRKRGIDELNWSKKSILFELPYWSNLLMRHNLDVMHIEKNVCDNIVGTLLNDPIKSKDTTKARLDLEDLNIRKEQWLKEKNGKFEKPHADFTLTKDECVKFCKFIKSVRLPDGYASNISRCVTDHNTLGGMKTHDCHVLLQKILPVAILPFLSKEIRTTLIEFCQFFQKICSKTLYAKELEDMKTGIVIILCKLEKIFPPAFFTIMVHLCVHLPEEALLGGPVSQRWMFGIERRMGTYKGYVRNFARPDGSITEAYVVDEAVTFLSRYIDGVETRFNRVERNWDIQTTKHQMELFNNKVRTLGASKFGQLGDHIDVVQWYIINNCGDELDVYLKEHKEDLYSRGIGEANLDTIQKHEFPSWFKKKMALLRVNGDRQATDDLYALSQFPDDRYTSWQSCIVHGVRFRCKERDDKFTTQCSGVCVGDEDDTIIYYGVLLEVLELDFILGRKVFLFRCKWYNTDPKGKRMVVDHKLTSVDITSKWYVDEPFVLANQAQQVFYLNDLVRGKNWMVVQKVNHRNIYDILEHDEDVVLRNDIFQEDESSELPPFHPTEELPNTSMIVRKDVEPETLPYESVVAIRTTNSSVEDLEVDDDDDDEGVFFLNNESILDSETDHDSDDPNCGSDDEDSFA</sequence>
<evidence type="ECO:0000313" key="6">
    <source>
        <dbReference type="Proteomes" id="UP001229421"/>
    </source>
</evidence>
<dbReference type="PANTHER" id="PTHR10775:SF181">
    <property type="entry name" value="TRANSPOSON, EN_SPM-LIKE, TRANSPOSASE-ASSOCIATED DOMAIN PROTEIN-RELATED"/>
    <property type="match status" value="1"/>
</dbReference>
<dbReference type="Pfam" id="PF13960">
    <property type="entry name" value="DUF4218"/>
    <property type="match status" value="1"/>
</dbReference>
<evidence type="ECO:0000256" key="1">
    <source>
        <dbReference type="SAM" id="MobiDB-lite"/>
    </source>
</evidence>
<dbReference type="InterPro" id="IPR004242">
    <property type="entry name" value="Transposase_21"/>
</dbReference>
<dbReference type="PANTHER" id="PTHR10775">
    <property type="entry name" value="OS08G0208400 PROTEIN"/>
    <property type="match status" value="1"/>
</dbReference>
<dbReference type="Proteomes" id="UP001229421">
    <property type="component" value="Unassembled WGS sequence"/>
</dbReference>
<evidence type="ECO:0008006" key="7">
    <source>
        <dbReference type="Google" id="ProtNLM"/>
    </source>
</evidence>
<dbReference type="AlphaFoldDB" id="A0AAD8JN72"/>
<comment type="caution">
    <text evidence="5">The sequence shown here is derived from an EMBL/GenBank/DDBJ whole genome shotgun (WGS) entry which is preliminary data.</text>
</comment>
<evidence type="ECO:0000259" key="2">
    <source>
        <dbReference type="Pfam" id="PF13952"/>
    </source>
</evidence>
<name>A0AAD8JN72_TARER</name>
<feature type="region of interest" description="Disordered" evidence="1">
    <location>
        <begin position="1108"/>
        <end position="1134"/>
    </location>
</feature>
<evidence type="ECO:0000259" key="4">
    <source>
        <dbReference type="Pfam" id="PF13963"/>
    </source>
</evidence>
<dbReference type="Pfam" id="PF02992">
    <property type="entry name" value="Transposase_21"/>
    <property type="match status" value="1"/>
</dbReference>
<dbReference type="EMBL" id="JAUHHV010000012">
    <property type="protein sequence ID" value="KAK1406423.1"/>
    <property type="molecule type" value="Genomic_DNA"/>
</dbReference>
<dbReference type="Pfam" id="PF13952">
    <property type="entry name" value="DUF4216"/>
    <property type="match status" value="1"/>
</dbReference>
<feature type="compositionally biased region" description="Acidic residues" evidence="1">
    <location>
        <begin position="1112"/>
        <end position="1134"/>
    </location>
</feature>
<feature type="domain" description="DUF4216" evidence="2">
    <location>
        <begin position="945"/>
        <end position="1016"/>
    </location>
</feature>
<reference evidence="5" key="1">
    <citation type="journal article" date="2023" name="bioRxiv">
        <title>Improved chromosome-level genome assembly for marigold (Tagetes erecta).</title>
        <authorList>
            <person name="Jiang F."/>
            <person name="Yuan L."/>
            <person name="Wang S."/>
            <person name="Wang H."/>
            <person name="Xu D."/>
            <person name="Wang A."/>
            <person name="Fan W."/>
        </authorList>
    </citation>
    <scope>NUCLEOTIDE SEQUENCE</scope>
    <source>
        <strain evidence="5">WSJ</strain>
        <tissue evidence="5">Leaf</tissue>
    </source>
</reference>
<feature type="domain" description="DUF4218" evidence="3">
    <location>
        <begin position="674"/>
        <end position="786"/>
    </location>
</feature>
<keyword evidence="6" id="KW-1185">Reference proteome</keyword>
<gene>
    <name evidence="5" type="ORF">QVD17_41720</name>
</gene>
<protein>
    <recommendedName>
        <fullName evidence="7">Transposase</fullName>
    </recommendedName>
</protein>
<accession>A0AAD8JN72</accession>
<feature type="domain" description="Transposase-associated" evidence="4">
    <location>
        <begin position="4"/>
        <end position="76"/>
    </location>
</feature>
<evidence type="ECO:0000259" key="3">
    <source>
        <dbReference type="Pfam" id="PF13960"/>
    </source>
</evidence>
<evidence type="ECO:0000313" key="5">
    <source>
        <dbReference type="EMBL" id="KAK1406423.1"/>
    </source>
</evidence>
<proteinExistence type="predicted"/>
<dbReference type="InterPro" id="IPR029480">
    <property type="entry name" value="Transpos_assoc"/>
</dbReference>
<dbReference type="Pfam" id="PF13963">
    <property type="entry name" value="Transpos_assoc"/>
    <property type="match status" value="1"/>
</dbReference>
<organism evidence="5 6">
    <name type="scientific">Tagetes erecta</name>
    <name type="common">African marigold</name>
    <dbReference type="NCBI Taxonomy" id="13708"/>
    <lineage>
        <taxon>Eukaryota</taxon>
        <taxon>Viridiplantae</taxon>
        <taxon>Streptophyta</taxon>
        <taxon>Embryophyta</taxon>
        <taxon>Tracheophyta</taxon>
        <taxon>Spermatophyta</taxon>
        <taxon>Magnoliopsida</taxon>
        <taxon>eudicotyledons</taxon>
        <taxon>Gunneridae</taxon>
        <taxon>Pentapetalae</taxon>
        <taxon>asterids</taxon>
        <taxon>campanulids</taxon>
        <taxon>Asterales</taxon>
        <taxon>Asteraceae</taxon>
        <taxon>Asteroideae</taxon>
        <taxon>Heliantheae alliance</taxon>
        <taxon>Tageteae</taxon>
        <taxon>Tagetes</taxon>
    </lineage>
</organism>
<dbReference type="InterPro" id="IPR025312">
    <property type="entry name" value="DUF4216"/>
</dbReference>
<dbReference type="InterPro" id="IPR025452">
    <property type="entry name" value="DUF4218"/>
</dbReference>